<evidence type="ECO:0000313" key="3">
    <source>
        <dbReference type="Proteomes" id="UP000634139"/>
    </source>
</evidence>
<accession>A0A918VDZ2</accession>
<name>A0A918VDZ2_9SPHN</name>
<evidence type="ECO:0000313" key="2">
    <source>
        <dbReference type="EMBL" id="GGZ90555.1"/>
    </source>
</evidence>
<dbReference type="Proteomes" id="UP000634139">
    <property type="component" value="Unassembled WGS sequence"/>
</dbReference>
<organism evidence="2 3">
    <name type="scientific">Novosphingobium arvoryzae</name>
    <dbReference type="NCBI Taxonomy" id="1256514"/>
    <lineage>
        <taxon>Bacteria</taxon>
        <taxon>Pseudomonadati</taxon>
        <taxon>Pseudomonadota</taxon>
        <taxon>Alphaproteobacteria</taxon>
        <taxon>Sphingomonadales</taxon>
        <taxon>Sphingomonadaceae</taxon>
        <taxon>Novosphingobium</taxon>
    </lineage>
</organism>
<dbReference type="EMBL" id="BMZD01000002">
    <property type="protein sequence ID" value="GGZ90555.1"/>
    <property type="molecule type" value="Genomic_DNA"/>
</dbReference>
<evidence type="ECO:0000256" key="1">
    <source>
        <dbReference type="SAM" id="MobiDB-lite"/>
    </source>
</evidence>
<keyword evidence="3" id="KW-1185">Reference proteome</keyword>
<reference evidence="2" key="2">
    <citation type="submission" date="2020-09" db="EMBL/GenBank/DDBJ databases">
        <authorList>
            <person name="Sun Q."/>
            <person name="Kim S."/>
        </authorList>
    </citation>
    <scope>NUCLEOTIDE SEQUENCE</scope>
    <source>
        <strain evidence="2">KCTC 32422</strain>
    </source>
</reference>
<comment type="caution">
    <text evidence="2">The sequence shown here is derived from an EMBL/GenBank/DDBJ whole genome shotgun (WGS) entry which is preliminary data.</text>
</comment>
<gene>
    <name evidence="2" type="ORF">GCM10011617_06880</name>
</gene>
<proteinExistence type="predicted"/>
<dbReference type="AlphaFoldDB" id="A0A918VDZ2"/>
<reference evidence="2" key="1">
    <citation type="journal article" date="2014" name="Int. J. Syst. Evol. Microbiol.">
        <title>Complete genome sequence of Corynebacterium casei LMG S-19264T (=DSM 44701T), isolated from a smear-ripened cheese.</title>
        <authorList>
            <consortium name="US DOE Joint Genome Institute (JGI-PGF)"/>
            <person name="Walter F."/>
            <person name="Albersmeier A."/>
            <person name="Kalinowski J."/>
            <person name="Ruckert C."/>
        </authorList>
    </citation>
    <scope>NUCLEOTIDE SEQUENCE</scope>
    <source>
        <strain evidence="2">KCTC 32422</strain>
    </source>
</reference>
<protein>
    <submittedName>
        <fullName evidence="2">Uncharacterized protein</fullName>
    </submittedName>
</protein>
<feature type="compositionally biased region" description="Basic and acidic residues" evidence="1">
    <location>
        <begin position="35"/>
        <end position="52"/>
    </location>
</feature>
<feature type="region of interest" description="Disordered" evidence="1">
    <location>
        <begin position="27"/>
        <end position="59"/>
    </location>
</feature>
<sequence>MRFVEFAIKPIKPMTLAQARIASLKRQVDQSKTALKRERDAQRLQKDRERQRKQLSNRA</sequence>